<dbReference type="Proteomes" id="UP000271469">
    <property type="component" value="Chromosome"/>
</dbReference>
<dbReference type="InterPro" id="IPR045851">
    <property type="entry name" value="AMP-bd_C_sf"/>
</dbReference>
<evidence type="ECO:0000259" key="2">
    <source>
        <dbReference type="Pfam" id="PF13193"/>
    </source>
</evidence>
<evidence type="ECO:0000313" key="4">
    <source>
        <dbReference type="Proteomes" id="UP000271469"/>
    </source>
</evidence>
<dbReference type="OrthoDB" id="9803968at2"/>
<dbReference type="Pfam" id="PF13193">
    <property type="entry name" value="AMP-binding_C"/>
    <property type="match status" value="1"/>
</dbReference>
<dbReference type="KEGG" id="gom:D7316_02070"/>
<keyword evidence="3" id="KW-0436">Ligase</keyword>
<dbReference type="RefSeq" id="WP_124708172.1">
    <property type="nucleotide sequence ID" value="NZ_CP033972.1"/>
</dbReference>
<organism evidence="3 4">
    <name type="scientific">Gordonia insulae</name>
    <dbReference type="NCBI Taxonomy" id="2420509"/>
    <lineage>
        <taxon>Bacteria</taxon>
        <taxon>Bacillati</taxon>
        <taxon>Actinomycetota</taxon>
        <taxon>Actinomycetes</taxon>
        <taxon>Mycobacteriales</taxon>
        <taxon>Gordoniaceae</taxon>
        <taxon>Gordonia</taxon>
    </lineage>
</organism>
<dbReference type="SUPFAM" id="SSF56801">
    <property type="entry name" value="Acetyl-CoA synthetase-like"/>
    <property type="match status" value="1"/>
</dbReference>
<dbReference type="Gene3D" id="3.40.50.12780">
    <property type="entry name" value="N-terminal domain of ligase-like"/>
    <property type="match status" value="1"/>
</dbReference>
<reference evidence="3 4" key="1">
    <citation type="submission" date="2018-11" db="EMBL/GenBank/DDBJ databases">
        <title>Gordonia insulae sp. nov., isolated from an island soil.</title>
        <authorList>
            <person name="Kim Y.S."/>
            <person name="Kim S.B."/>
        </authorList>
    </citation>
    <scope>NUCLEOTIDE SEQUENCE [LARGE SCALE GENOMIC DNA]</scope>
    <source>
        <strain evidence="3 4">MMS17-SY073</strain>
    </source>
</reference>
<feature type="domain" description="AMP-dependent synthetase/ligase" evidence="1">
    <location>
        <begin position="39"/>
        <end position="405"/>
    </location>
</feature>
<dbReference type="InterPro" id="IPR020845">
    <property type="entry name" value="AMP-binding_CS"/>
</dbReference>
<proteinExistence type="predicted"/>
<dbReference type="InterPro" id="IPR025110">
    <property type="entry name" value="AMP-bd_C"/>
</dbReference>
<dbReference type="PROSITE" id="PS00455">
    <property type="entry name" value="AMP_BINDING"/>
    <property type="match status" value="1"/>
</dbReference>
<protein>
    <submittedName>
        <fullName evidence="3">Long-chain-fatty-acid--CoA ligase FadD13</fullName>
        <ecNumber evidence="3">6.2.1.3</ecNumber>
    </submittedName>
</protein>
<dbReference type="GO" id="GO:0004467">
    <property type="term" value="F:long-chain fatty acid-CoA ligase activity"/>
    <property type="evidence" value="ECO:0007669"/>
    <property type="project" value="UniProtKB-EC"/>
</dbReference>
<accession>A0A3G8JKA3</accession>
<gene>
    <name evidence="3" type="ORF">D7316_02070</name>
</gene>
<dbReference type="InterPro" id="IPR042099">
    <property type="entry name" value="ANL_N_sf"/>
</dbReference>
<name>A0A3G8JKA3_9ACTN</name>
<dbReference type="Pfam" id="PF00501">
    <property type="entry name" value="AMP-binding"/>
    <property type="match status" value="1"/>
</dbReference>
<feature type="domain" description="AMP-binding enzyme C-terminal" evidence="2">
    <location>
        <begin position="455"/>
        <end position="533"/>
    </location>
</feature>
<dbReference type="InterPro" id="IPR000873">
    <property type="entry name" value="AMP-dep_synth/lig_dom"/>
</dbReference>
<evidence type="ECO:0000259" key="1">
    <source>
        <dbReference type="Pfam" id="PF00501"/>
    </source>
</evidence>
<dbReference type="InterPro" id="IPR050237">
    <property type="entry name" value="ATP-dep_AMP-bd_enzyme"/>
</dbReference>
<dbReference type="Gene3D" id="3.30.300.30">
    <property type="match status" value="1"/>
</dbReference>
<dbReference type="PANTHER" id="PTHR43767">
    <property type="entry name" value="LONG-CHAIN-FATTY-ACID--COA LIGASE"/>
    <property type="match status" value="1"/>
</dbReference>
<dbReference type="AlphaFoldDB" id="A0A3G8JKA3"/>
<keyword evidence="4" id="KW-1185">Reference proteome</keyword>
<dbReference type="EMBL" id="CP033972">
    <property type="protein sequence ID" value="AZG45474.1"/>
    <property type="molecule type" value="Genomic_DNA"/>
</dbReference>
<sequence>MAKVEVVHASWKGLLVQVYKDGGVRADDVPAVARPDSFFQYADLNPDRIAVVEPGGTSHTFGELHRLANRISHALRAANIVAGDRVALLSPNCADFLAILLGAEQVGVKVVPVNYHLTAPEIAYIVTNSDSRLLLVHANYESVAQLAMATASLPSDRCLLLGPSTSSGRRFSDLIDQYSEDPPLDRVHGSVMMYTSGTTGRPKGVSWPSREVDPESAARALDPLMALRGMQHDVAAVSLVSGPLYHGAPLGWGTQALHHGHSLVLMDKWDSREFLRLVQRHGVTTAQLAPIHFYRLLQLTADERAQFDTSTLQVVSHSGAPTPVTVKRHIMEWLGPVLYEYYASTEGFGTSISPQDWLEHPGSVGRVDGNGADMQILDEDGNGVGAGVTGTLWIRNPGGLASEYFGDAEKTVSARRGEYFTTGDMAYIDGSGWLYLVDRRTDMILSGGVNIYPAEIEDVMRTHPAVDDVAVLGLPDEEWGQRVHAVVVPAAGHRPDDHLASEILGELAHSVAKYKVPKTVEFRDLLPYSASGKLLRRVLREDLAESE</sequence>
<evidence type="ECO:0000313" key="3">
    <source>
        <dbReference type="EMBL" id="AZG45474.1"/>
    </source>
</evidence>
<dbReference type="PANTHER" id="PTHR43767:SF1">
    <property type="entry name" value="NONRIBOSOMAL PEPTIDE SYNTHASE PES1 (EUROFUNG)-RELATED"/>
    <property type="match status" value="1"/>
</dbReference>
<dbReference type="EC" id="6.2.1.3" evidence="3"/>